<dbReference type="AlphaFoldDB" id="A0A5M6D123"/>
<name>A0A5M6D123_9BACT</name>
<gene>
    <name evidence="2" type="ORF">F0145_21445</name>
</gene>
<proteinExistence type="predicted"/>
<keyword evidence="1" id="KW-0472">Membrane</keyword>
<keyword evidence="1" id="KW-0812">Transmembrane</keyword>
<accession>A0A5M6D123</accession>
<feature type="transmembrane region" description="Helical" evidence="1">
    <location>
        <begin position="42"/>
        <end position="61"/>
    </location>
</feature>
<dbReference type="EMBL" id="VWSF01000023">
    <property type="protein sequence ID" value="KAA5541197.1"/>
    <property type="molecule type" value="Genomic_DNA"/>
</dbReference>
<comment type="caution">
    <text evidence="2">The sequence shown here is derived from an EMBL/GenBank/DDBJ whole genome shotgun (WGS) entry which is preliminary data.</text>
</comment>
<feature type="transmembrane region" description="Helical" evidence="1">
    <location>
        <begin position="97"/>
        <end position="118"/>
    </location>
</feature>
<protein>
    <submittedName>
        <fullName evidence="2">Patatin</fullName>
    </submittedName>
</protein>
<keyword evidence="3" id="KW-1185">Reference proteome</keyword>
<evidence type="ECO:0000313" key="3">
    <source>
        <dbReference type="Proteomes" id="UP000323426"/>
    </source>
</evidence>
<organism evidence="2 3">
    <name type="scientific">Adhaeribacter rhizoryzae</name>
    <dbReference type="NCBI Taxonomy" id="2607907"/>
    <lineage>
        <taxon>Bacteria</taxon>
        <taxon>Pseudomonadati</taxon>
        <taxon>Bacteroidota</taxon>
        <taxon>Cytophagia</taxon>
        <taxon>Cytophagales</taxon>
        <taxon>Hymenobacteraceae</taxon>
        <taxon>Adhaeribacter</taxon>
    </lineage>
</organism>
<reference evidence="2 3" key="1">
    <citation type="submission" date="2019-09" db="EMBL/GenBank/DDBJ databases">
        <title>Genome sequence and assembly of Adhaeribacter sp.</title>
        <authorList>
            <person name="Chhetri G."/>
        </authorList>
    </citation>
    <scope>NUCLEOTIDE SEQUENCE [LARGE SCALE GENOMIC DNA]</scope>
    <source>
        <strain evidence="2 3">DK36</strain>
    </source>
</reference>
<keyword evidence="1" id="KW-1133">Transmembrane helix</keyword>
<dbReference type="Proteomes" id="UP000323426">
    <property type="component" value="Unassembled WGS sequence"/>
</dbReference>
<evidence type="ECO:0000313" key="2">
    <source>
        <dbReference type="EMBL" id="KAA5541197.1"/>
    </source>
</evidence>
<evidence type="ECO:0000256" key="1">
    <source>
        <dbReference type="SAM" id="Phobius"/>
    </source>
</evidence>
<dbReference type="RefSeq" id="WP_150091835.1">
    <property type="nucleotide sequence ID" value="NZ_VWSF01000023.1"/>
</dbReference>
<sequence>MPRLLPKLLLFISGVTVLTGAVQVVAAPLVLNIVGARTDKTSAHFFAIVGMFMVLFGGLLWQSLKRPLGPEPIFWCGLQKFGAAVAIGLGVRNGIFSSLALSVALFDFVSGILIFTYWRNFKNKA</sequence>